<protein>
    <submittedName>
        <fullName evidence="2">Uncharacterized protein</fullName>
    </submittedName>
</protein>
<evidence type="ECO:0000313" key="5">
    <source>
        <dbReference type="Proteomes" id="UP000269044"/>
    </source>
</evidence>
<dbReference type="AlphaFoldDB" id="A0A0P9PHV3"/>
<keyword evidence="1" id="KW-1133">Transmembrane helix</keyword>
<proteinExistence type="predicted"/>
<evidence type="ECO:0000313" key="2">
    <source>
        <dbReference type="EMBL" id="RMP14526.1"/>
    </source>
</evidence>
<gene>
    <name evidence="3" type="ORF">ALQ08_02343</name>
    <name evidence="2" type="ORF">ALQ28_00189</name>
</gene>
<dbReference type="EMBL" id="RBRA01000321">
    <property type="protein sequence ID" value="RMQ17876.1"/>
    <property type="molecule type" value="Genomic_DNA"/>
</dbReference>
<keyword evidence="1" id="KW-0472">Membrane</keyword>
<dbReference type="EMBL" id="RBQG01000134">
    <property type="protein sequence ID" value="RMP14526.1"/>
    <property type="molecule type" value="Genomic_DNA"/>
</dbReference>
<feature type="transmembrane region" description="Helical" evidence="1">
    <location>
        <begin position="154"/>
        <end position="175"/>
    </location>
</feature>
<sequence>MTDTDERHYGCLAYRTDNIPEQAPLRTRPYQSCSVRLSWGKTQQTTSIKLMEESTPEKMRFWKEVAKEKEEKKTAGTHVPALHEEVELYNKRDHEHFRFASLPRWSQFWLISLQLGKGGFIVLSPFIVLAHLSLLSVSHKPWLTVTVDLLLGAYPLYLGSPLLLWLVCHVVIYHFPHVWFRPPKGPEWELNRKTGLVTIFDYTRHRKEGVINEFIAPFYEFDAYMTTTNNRHGPTYGLLLQHRYENRKINFHMLINADDFQQRPCALWDFLQNYMDTSGPIPDIPLFEPYRHLDPVTASHDQQNRRNPRYWIDMDDATFKTEVDAMWQRVYTIDTFSRPNLMARYVDYES</sequence>
<evidence type="ECO:0000313" key="3">
    <source>
        <dbReference type="EMBL" id="RMQ17876.1"/>
    </source>
</evidence>
<accession>A0A0P9PHV3</accession>
<dbReference type="Proteomes" id="UP000269044">
    <property type="component" value="Unassembled WGS sequence"/>
</dbReference>
<keyword evidence="1" id="KW-0812">Transmembrane</keyword>
<evidence type="ECO:0000313" key="4">
    <source>
        <dbReference type="Proteomes" id="UP000267908"/>
    </source>
</evidence>
<reference evidence="4 5" key="1">
    <citation type="submission" date="2018-08" db="EMBL/GenBank/DDBJ databases">
        <title>Recombination of ecologically and evolutionarily significant loci maintains genetic cohesion in the Pseudomonas syringae species complex.</title>
        <authorList>
            <person name="Dillon M."/>
            <person name="Thakur S."/>
            <person name="Almeida R.N.D."/>
            <person name="Weir B.S."/>
            <person name="Guttman D.S."/>
        </authorList>
    </citation>
    <scope>NUCLEOTIDE SEQUENCE [LARGE SCALE GENOMIC DNA]</scope>
    <source>
        <strain evidence="3 5">ICMP 13052</strain>
        <strain evidence="2 4">ICMP 4330</strain>
    </source>
</reference>
<dbReference type="Proteomes" id="UP000267908">
    <property type="component" value="Unassembled WGS sequence"/>
</dbReference>
<feature type="transmembrane region" description="Helical" evidence="1">
    <location>
        <begin position="108"/>
        <end position="134"/>
    </location>
</feature>
<comment type="caution">
    <text evidence="2">The sequence shown here is derived from an EMBL/GenBank/DDBJ whole genome shotgun (WGS) entry which is preliminary data.</text>
</comment>
<organism evidence="2 4">
    <name type="scientific">Pseudomonas syringae pv. delphinii</name>
    <dbReference type="NCBI Taxonomy" id="192088"/>
    <lineage>
        <taxon>Bacteria</taxon>
        <taxon>Pseudomonadati</taxon>
        <taxon>Pseudomonadota</taxon>
        <taxon>Gammaproteobacteria</taxon>
        <taxon>Pseudomonadales</taxon>
        <taxon>Pseudomonadaceae</taxon>
        <taxon>Pseudomonas</taxon>
    </lineage>
</organism>
<name>A0A0P9PHV3_9PSED</name>
<evidence type="ECO:0000256" key="1">
    <source>
        <dbReference type="SAM" id="Phobius"/>
    </source>
</evidence>